<dbReference type="InterPro" id="IPR000043">
    <property type="entry name" value="Adenosylhomocysteinase-like"/>
</dbReference>
<dbReference type="InterPro" id="IPR020082">
    <property type="entry name" value="S-Ado-L-homoCys_hydrolase_CS"/>
</dbReference>
<dbReference type="HAMAP" id="MF_00563">
    <property type="entry name" value="AdoHcyase"/>
    <property type="match status" value="1"/>
</dbReference>
<feature type="binding site" evidence="5 7">
    <location>
        <begin position="292"/>
        <end position="294"/>
    </location>
    <ligand>
        <name>NAD(+)</name>
        <dbReference type="ChEBI" id="CHEBI:57540"/>
    </ligand>
</feature>
<dbReference type="EMBL" id="NZBD01000001">
    <property type="protein sequence ID" value="MAG17845.1"/>
    <property type="molecule type" value="Genomic_DNA"/>
</dbReference>
<feature type="domain" description="S-adenosyl-L-homocysteine hydrolase NAD binding" evidence="9">
    <location>
        <begin position="184"/>
        <end position="345"/>
    </location>
</feature>
<dbReference type="SMART" id="SM00997">
    <property type="entry name" value="AdoHcyase_NAD"/>
    <property type="match status" value="1"/>
</dbReference>
<dbReference type="InterPro" id="IPR042172">
    <property type="entry name" value="Adenosylhomocyst_ase-like_sf"/>
</dbReference>
<evidence type="ECO:0000256" key="1">
    <source>
        <dbReference type="ARBA" id="ARBA00007122"/>
    </source>
</evidence>
<comment type="subcellular location">
    <subcellularLocation>
        <location evidence="5">Cytoplasm</location>
    </subcellularLocation>
</comment>
<gene>
    <name evidence="5" type="primary">ahcY</name>
    <name evidence="10" type="ORF">CL944_00015</name>
</gene>
<dbReference type="PROSITE" id="PS00739">
    <property type="entry name" value="ADOHCYASE_2"/>
    <property type="match status" value="1"/>
</dbReference>
<feature type="binding site" evidence="5">
    <location>
        <position position="184"/>
    </location>
    <ligand>
        <name>NAD(+)</name>
        <dbReference type="ChEBI" id="CHEBI:57540"/>
    </ligand>
</feature>
<feature type="binding site" evidence="5 6">
    <location>
        <position position="124"/>
    </location>
    <ligand>
        <name>substrate</name>
    </ligand>
</feature>
<dbReference type="SUPFAM" id="SSF51735">
    <property type="entry name" value="NAD(P)-binding Rossmann-fold domains"/>
    <property type="match status" value="1"/>
</dbReference>
<dbReference type="Gene3D" id="3.40.50.1480">
    <property type="entry name" value="Adenosylhomocysteinase-like"/>
    <property type="match status" value="1"/>
</dbReference>
<feature type="binding site" evidence="7">
    <location>
        <begin position="215"/>
        <end position="220"/>
    </location>
    <ligand>
        <name>NAD(+)</name>
        <dbReference type="ChEBI" id="CHEBI:57540"/>
    </ligand>
</feature>
<organism evidence="10 11">
    <name type="scientific">Candidatus Iainarchaeum sp</name>
    <dbReference type="NCBI Taxonomy" id="3101447"/>
    <lineage>
        <taxon>Archaea</taxon>
        <taxon>Candidatus Iainarchaeota</taxon>
        <taxon>Candidatus Iainarchaeia</taxon>
        <taxon>Candidatus Iainarchaeales</taxon>
        <taxon>Candidatus Iainarchaeaceae</taxon>
        <taxon>Candidatus Iainarchaeum</taxon>
    </lineage>
</organism>
<comment type="function">
    <text evidence="5">May play a key role in the regulation of the intracellular concentration of adenosylhomocysteine.</text>
</comment>
<feature type="binding site" evidence="5">
    <location>
        <begin position="213"/>
        <end position="218"/>
    </location>
    <ligand>
        <name>NAD(+)</name>
        <dbReference type="ChEBI" id="CHEBI:57540"/>
    </ligand>
</feature>
<dbReference type="NCBIfam" id="NF004005">
    <property type="entry name" value="PRK05476.2-3"/>
    <property type="match status" value="1"/>
</dbReference>
<sequence>MSYDVKDIKLAEQGKMQLAWAETQMGALLEVRKRFEKEKPFKGHRVGMALHVTKETGILVRTLIAGGAEVAITGCNPLSTQDDVAAALAEEGVNVYAKKGETNEEYYEYLSKVLDIKPTATIDDGLDLVSEIHLKRPELIDDLVVGTEETTTGIIRLKAMVKENALKYPVVAVNDNKTKHLFDNYYGTGQSTLDGILRATNILFAGKTVVVIGYGSCGKGVALRSKGLGANVIVTEVEPIPALQAKMDGYRVMPMEEAVLFGDVFVTVTGNKNVIPRSVMPKMKDGAILANSGHFDSEIDVPGLEELSVSKKRIRWQLDEYTMKDGKKINLCAEGRLVNLGAAEGHPSTVMSLSFCGQALALEYGLKNKLDVNLHMLPEEVDKSIAQLQLDAMGVEMDELTEEQIKYLNSWKEGT</sequence>
<evidence type="ECO:0000313" key="10">
    <source>
        <dbReference type="EMBL" id="MAG17845.1"/>
    </source>
</evidence>
<dbReference type="PIRSF" id="PIRSF001109">
    <property type="entry name" value="Ad_hcy_hydrolase"/>
    <property type="match status" value="1"/>
</dbReference>
<comment type="cofactor">
    <cofactor evidence="5 7">
        <name>NAD(+)</name>
        <dbReference type="ChEBI" id="CHEBI:57540"/>
    </cofactor>
    <text evidence="5 7">Binds 1 NAD(+) per subunit.</text>
</comment>
<evidence type="ECO:0000256" key="7">
    <source>
        <dbReference type="PIRSR" id="PIRSR001109-2"/>
    </source>
</evidence>
<dbReference type="GO" id="GO:0004013">
    <property type="term" value="F:adenosylhomocysteinase activity"/>
    <property type="evidence" value="ECO:0007669"/>
    <property type="project" value="UniProtKB-UniRule"/>
</dbReference>
<evidence type="ECO:0000256" key="6">
    <source>
        <dbReference type="PIRSR" id="PIRSR001109-1"/>
    </source>
</evidence>
<dbReference type="FunFam" id="3.40.50.720:FF:000004">
    <property type="entry name" value="Adenosylhomocysteinase"/>
    <property type="match status" value="1"/>
</dbReference>
<feature type="binding site" evidence="5 6">
    <location>
        <position position="179"/>
    </location>
    <ligand>
        <name>substrate</name>
    </ligand>
</feature>
<dbReference type="PROSITE" id="PS00738">
    <property type="entry name" value="ADOHCYASE_1"/>
    <property type="match status" value="1"/>
</dbReference>
<feature type="binding site" evidence="7">
    <location>
        <position position="346"/>
    </location>
    <ligand>
        <name>NAD(+)</name>
        <dbReference type="ChEBI" id="CHEBI:57540"/>
    </ligand>
</feature>
<feature type="binding site" evidence="5 6">
    <location>
        <position position="183"/>
    </location>
    <ligand>
        <name>substrate</name>
    </ligand>
</feature>
<keyword evidence="4 5" id="KW-0520">NAD</keyword>
<evidence type="ECO:0000259" key="9">
    <source>
        <dbReference type="SMART" id="SM00997"/>
    </source>
</evidence>
<feature type="binding site" evidence="5 7">
    <location>
        <position position="339"/>
    </location>
    <ligand>
        <name>NAD(+)</name>
        <dbReference type="ChEBI" id="CHEBI:57540"/>
    </ligand>
</feature>
<feature type="binding site" evidence="5 7">
    <location>
        <begin position="150"/>
        <end position="152"/>
    </location>
    <ligand>
        <name>NAD(+)</name>
        <dbReference type="ChEBI" id="CHEBI:57540"/>
    </ligand>
</feature>
<keyword evidence="2 5" id="KW-0554">One-carbon metabolism</keyword>
<dbReference type="InterPro" id="IPR015878">
    <property type="entry name" value="Ado_hCys_hydrolase_NAD-bd"/>
</dbReference>
<evidence type="ECO:0000256" key="8">
    <source>
        <dbReference type="RuleBase" id="RU004166"/>
    </source>
</evidence>
<proteinExistence type="inferred from homology"/>
<dbReference type="UniPathway" id="UPA00314">
    <property type="reaction ID" value="UER00076"/>
</dbReference>
<name>A0A2D6LNT7_9ARCH</name>
<comment type="pathway">
    <text evidence="5">Amino-acid biosynthesis; L-homocysteine biosynthesis; L-homocysteine from S-adenosyl-L-homocysteine: step 1/1.</text>
</comment>
<dbReference type="SMART" id="SM00996">
    <property type="entry name" value="AdoHcyase"/>
    <property type="match status" value="1"/>
</dbReference>
<evidence type="ECO:0000313" key="11">
    <source>
        <dbReference type="Proteomes" id="UP000226712"/>
    </source>
</evidence>
<comment type="catalytic activity">
    <reaction evidence="5">
        <text>S-adenosyl-L-homocysteine + H2O = L-homocysteine + adenosine</text>
        <dbReference type="Rhea" id="RHEA:21708"/>
        <dbReference type="ChEBI" id="CHEBI:15377"/>
        <dbReference type="ChEBI" id="CHEBI:16335"/>
        <dbReference type="ChEBI" id="CHEBI:57856"/>
        <dbReference type="ChEBI" id="CHEBI:58199"/>
        <dbReference type="EC" id="3.13.2.1"/>
    </reaction>
</comment>
<dbReference type="Pfam" id="PF05221">
    <property type="entry name" value="AdoHcyase"/>
    <property type="match status" value="2"/>
</dbReference>
<evidence type="ECO:0000256" key="3">
    <source>
        <dbReference type="ARBA" id="ARBA00022801"/>
    </source>
</evidence>
<dbReference type="NCBIfam" id="TIGR00936">
    <property type="entry name" value="ahcY"/>
    <property type="match status" value="1"/>
</dbReference>
<dbReference type="Pfam" id="PF00670">
    <property type="entry name" value="AdoHcyase_NAD"/>
    <property type="match status" value="1"/>
</dbReference>
<dbReference type="GO" id="GO:0005829">
    <property type="term" value="C:cytosol"/>
    <property type="evidence" value="ECO:0007669"/>
    <property type="project" value="TreeGrafter"/>
</dbReference>
<keyword evidence="5" id="KW-0963">Cytoplasm</keyword>
<feature type="binding site" evidence="5 6">
    <location>
        <position position="149"/>
    </location>
    <ligand>
        <name>substrate</name>
    </ligand>
</feature>
<dbReference type="Gene3D" id="3.40.50.720">
    <property type="entry name" value="NAD(P)-binding Rossmann-like Domain"/>
    <property type="match status" value="1"/>
</dbReference>
<feature type="binding site" evidence="5 7">
    <location>
        <position position="236"/>
    </location>
    <ligand>
        <name>NAD(+)</name>
        <dbReference type="ChEBI" id="CHEBI:57540"/>
    </ligand>
</feature>
<feature type="binding site" evidence="5">
    <location>
        <position position="271"/>
    </location>
    <ligand>
        <name>NAD(+)</name>
        <dbReference type="ChEBI" id="CHEBI:57540"/>
    </ligand>
</feature>
<dbReference type="PANTHER" id="PTHR23420:SF0">
    <property type="entry name" value="ADENOSYLHOMOCYSTEINASE"/>
    <property type="match status" value="1"/>
</dbReference>
<evidence type="ECO:0000256" key="5">
    <source>
        <dbReference type="HAMAP-Rule" id="MF_00563"/>
    </source>
</evidence>
<dbReference type="EC" id="3.13.2.1" evidence="5"/>
<dbReference type="PANTHER" id="PTHR23420">
    <property type="entry name" value="ADENOSYLHOMOCYSTEINASE"/>
    <property type="match status" value="1"/>
</dbReference>
<reference evidence="11" key="1">
    <citation type="submission" date="2017-09" db="EMBL/GenBank/DDBJ databases">
        <title>The Reconstruction of 2,631 Draft Metagenome-Assembled Genomes from the Global Oceans.</title>
        <authorList>
            <person name="Tully B.J."/>
            <person name="Graham E.D."/>
            <person name="Heidelberg J.F."/>
        </authorList>
    </citation>
    <scope>NUCLEOTIDE SEQUENCE [LARGE SCALE GENOMIC DNA]</scope>
</reference>
<evidence type="ECO:0000256" key="4">
    <source>
        <dbReference type="ARBA" id="ARBA00023027"/>
    </source>
</evidence>
<dbReference type="InterPro" id="IPR036291">
    <property type="entry name" value="NAD(P)-bd_dom_sf"/>
</dbReference>
<dbReference type="AlphaFoldDB" id="A0A2D6LNT7"/>
<dbReference type="GO" id="GO:0033353">
    <property type="term" value="P:S-adenosylmethionine cycle"/>
    <property type="evidence" value="ECO:0007669"/>
    <property type="project" value="TreeGrafter"/>
</dbReference>
<dbReference type="CDD" id="cd00401">
    <property type="entry name" value="SAHH"/>
    <property type="match status" value="1"/>
</dbReference>
<dbReference type="SUPFAM" id="SSF52283">
    <property type="entry name" value="Formate/glycerate dehydrogenase catalytic domain-like"/>
    <property type="match status" value="1"/>
</dbReference>
<evidence type="ECO:0000256" key="2">
    <source>
        <dbReference type="ARBA" id="ARBA00022563"/>
    </source>
</evidence>
<dbReference type="GO" id="GO:0071269">
    <property type="term" value="P:L-homocysteine biosynthetic process"/>
    <property type="evidence" value="ECO:0007669"/>
    <property type="project" value="UniProtKB-UniRule"/>
</dbReference>
<comment type="caution">
    <text evidence="10">The sequence shown here is derived from an EMBL/GenBank/DDBJ whole genome shotgun (WGS) entry which is preliminary data.</text>
</comment>
<comment type="similarity">
    <text evidence="1 5 8">Belongs to the adenosylhomocysteinase family.</text>
</comment>
<accession>A0A2D6LNT7</accession>
<feature type="binding site" evidence="5 6">
    <location>
        <position position="53"/>
    </location>
    <ligand>
        <name>substrate</name>
    </ligand>
</feature>
<dbReference type="Proteomes" id="UP000226712">
    <property type="component" value="Unassembled WGS sequence"/>
</dbReference>
<keyword evidence="3 5" id="KW-0378">Hydrolase</keyword>
<protein>
    <recommendedName>
        <fullName evidence="5">Adenosylhomocysteinase</fullName>
        <ecNumber evidence="5">3.13.2.1</ecNumber>
    </recommendedName>
    <alternativeName>
        <fullName evidence="5">S-adenosyl-L-homocysteine hydrolase</fullName>
        <shortName evidence="5">AdoHcyase</shortName>
    </alternativeName>
</protein>
<dbReference type="GO" id="GO:0006730">
    <property type="term" value="P:one-carbon metabolic process"/>
    <property type="evidence" value="ECO:0007669"/>
    <property type="project" value="UniProtKB-UniRule"/>
</dbReference>